<reference evidence="7 8" key="1">
    <citation type="journal article" date="2021" name="Int. J. Syst. Evol. Microbiol.">
        <title>Steroidobacter gossypii sp. nov., isolated from soil of cotton cropping field.</title>
        <authorList>
            <person name="Huang R."/>
            <person name="Yang S."/>
            <person name="Zhen C."/>
            <person name="Liu W."/>
        </authorList>
    </citation>
    <scope>NUCLEOTIDE SEQUENCE [LARGE SCALE GENOMIC DNA]</scope>
    <source>
        <strain evidence="7 8">S1-65</strain>
    </source>
</reference>
<dbReference type="Proteomes" id="UP000661077">
    <property type="component" value="Unassembled WGS sequence"/>
</dbReference>
<dbReference type="PANTHER" id="PTHR11963">
    <property type="entry name" value="LEUCINE AMINOPEPTIDASE-RELATED"/>
    <property type="match status" value="1"/>
</dbReference>
<name>A0ABS1X627_9GAMM</name>
<evidence type="ECO:0000313" key="7">
    <source>
        <dbReference type="EMBL" id="MBM0108645.1"/>
    </source>
</evidence>
<accession>A0ABS1X627</accession>
<sequence>MKKHDASIVICDHQQAESRLVKLPFGAIWQRLYREAKARGPVSILSARLTADALPMVVALAKASSSAFERLSLAGRIWKELSPAPGAKVLISTQGLDEPHSAAMLEALTAAALAATAPMPVIKSKPAKAPEPPQLTLNGDGPDIDAALAIAIDRGNHLARWLTTLPPNVLHTASYRKALRALAKREGWAFSFLDEGALKRLNAGAFLAVTRANEHRDAGIVRLRYRGSGEGARKKLTLVGKGICFDTGGINLKPHKSMYQMHEDMQGSAVAVGTLLALTRLKVPYDVDCWLAITENQIGPNAFRPQEVVRAANGVTIQVAHSDAEGRMVLADTLAIASREQPDLIVDFATLTGSCVTALTERYAGAFTNRPEFHSVIEAAGRESGERVWPFPMDEDYDSDLESSIADVLHCTPDSKGDHILAARFLNRFVPAEIPWIHLDLAPSNRSGGLAHIPTDFTGFGVRFMAQLLLEQDVLSAGRFKRARKE</sequence>
<keyword evidence="5" id="KW-0464">Manganese</keyword>
<evidence type="ECO:0000313" key="8">
    <source>
        <dbReference type="Proteomes" id="UP000661077"/>
    </source>
</evidence>
<dbReference type="PANTHER" id="PTHR11963:SF48">
    <property type="entry name" value="DIPEPTIDASE B, ISOFORM A"/>
    <property type="match status" value="1"/>
</dbReference>
<feature type="domain" description="Cytosol aminopeptidase" evidence="6">
    <location>
        <begin position="158"/>
        <end position="465"/>
    </location>
</feature>
<keyword evidence="8" id="KW-1185">Reference proteome</keyword>
<evidence type="ECO:0000256" key="3">
    <source>
        <dbReference type="ARBA" id="ARBA00022670"/>
    </source>
</evidence>
<keyword evidence="4" id="KW-0378">Hydrolase</keyword>
<evidence type="ECO:0000256" key="2">
    <source>
        <dbReference type="ARBA" id="ARBA00022438"/>
    </source>
</evidence>
<dbReference type="InterPro" id="IPR000819">
    <property type="entry name" value="Peptidase_M17_C"/>
</dbReference>
<evidence type="ECO:0000256" key="4">
    <source>
        <dbReference type="ARBA" id="ARBA00022801"/>
    </source>
</evidence>
<dbReference type="SUPFAM" id="SSF53187">
    <property type="entry name" value="Zn-dependent exopeptidases"/>
    <property type="match status" value="1"/>
</dbReference>
<dbReference type="Gene3D" id="3.40.630.10">
    <property type="entry name" value="Zn peptidases"/>
    <property type="match status" value="1"/>
</dbReference>
<dbReference type="GO" id="GO:0004177">
    <property type="term" value="F:aminopeptidase activity"/>
    <property type="evidence" value="ECO:0007669"/>
    <property type="project" value="UniProtKB-KW"/>
</dbReference>
<evidence type="ECO:0000256" key="5">
    <source>
        <dbReference type="ARBA" id="ARBA00023211"/>
    </source>
</evidence>
<comment type="caution">
    <text evidence="7">The sequence shown here is derived from an EMBL/GenBank/DDBJ whole genome shotgun (WGS) entry which is preliminary data.</text>
</comment>
<dbReference type="EMBL" id="JAEVLS010000009">
    <property type="protein sequence ID" value="MBM0108645.1"/>
    <property type="molecule type" value="Genomic_DNA"/>
</dbReference>
<keyword evidence="3" id="KW-0645">Protease</keyword>
<keyword evidence="2 7" id="KW-0031">Aminopeptidase</keyword>
<gene>
    <name evidence="7" type="ORF">JM946_28270</name>
</gene>
<protein>
    <submittedName>
        <fullName evidence="7">Leucyl aminopeptidase family protein</fullName>
    </submittedName>
</protein>
<dbReference type="PRINTS" id="PR00481">
    <property type="entry name" value="LAMNOPPTDASE"/>
</dbReference>
<evidence type="ECO:0000256" key="1">
    <source>
        <dbReference type="ARBA" id="ARBA00009528"/>
    </source>
</evidence>
<dbReference type="RefSeq" id="WP_203170816.1">
    <property type="nucleotide sequence ID" value="NZ_JAEVLS010000009.1"/>
</dbReference>
<proteinExistence type="inferred from homology"/>
<dbReference type="Pfam" id="PF00883">
    <property type="entry name" value="Peptidase_M17"/>
    <property type="match status" value="1"/>
</dbReference>
<evidence type="ECO:0000259" key="6">
    <source>
        <dbReference type="Pfam" id="PF00883"/>
    </source>
</evidence>
<comment type="similarity">
    <text evidence="1">Belongs to the peptidase M17 family.</text>
</comment>
<organism evidence="7 8">
    <name type="scientific">Steroidobacter gossypii</name>
    <dbReference type="NCBI Taxonomy" id="2805490"/>
    <lineage>
        <taxon>Bacteria</taxon>
        <taxon>Pseudomonadati</taxon>
        <taxon>Pseudomonadota</taxon>
        <taxon>Gammaproteobacteria</taxon>
        <taxon>Steroidobacterales</taxon>
        <taxon>Steroidobacteraceae</taxon>
        <taxon>Steroidobacter</taxon>
    </lineage>
</organism>
<dbReference type="InterPro" id="IPR011356">
    <property type="entry name" value="Leucine_aapep/pepB"/>
</dbReference>